<dbReference type="CDD" id="cd03257">
    <property type="entry name" value="ABC_NikE_OppD_transporters"/>
    <property type="match status" value="2"/>
</dbReference>
<dbReference type="InterPro" id="IPR003593">
    <property type="entry name" value="AAA+_ATPase"/>
</dbReference>
<dbReference type="GO" id="GO:0055085">
    <property type="term" value="P:transmembrane transport"/>
    <property type="evidence" value="ECO:0007669"/>
    <property type="project" value="UniProtKB-ARBA"/>
</dbReference>
<dbReference type="NCBIfam" id="NF007739">
    <property type="entry name" value="PRK10419.1"/>
    <property type="match status" value="2"/>
</dbReference>
<dbReference type="Pfam" id="PF00005">
    <property type="entry name" value="ABC_tran"/>
    <property type="match status" value="2"/>
</dbReference>
<protein>
    <submittedName>
        <fullName evidence="6">Putative peptide transport fused subunits of ABC superfamily: ATP-binding components</fullName>
    </submittedName>
</protein>
<keyword evidence="4 6" id="KW-0067">ATP-binding</keyword>
<dbReference type="SMART" id="SM00382">
    <property type="entry name" value="AAA"/>
    <property type="match status" value="2"/>
</dbReference>
<dbReference type="Proteomes" id="UP000234345">
    <property type="component" value="Unassembled WGS sequence"/>
</dbReference>
<dbReference type="EMBL" id="OCZC01000079">
    <property type="protein sequence ID" value="SOO26017.1"/>
    <property type="molecule type" value="Genomic_DNA"/>
</dbReference>
<reference evidence="6 7" key="1">
    <citation type="submission" date="2017-10" db="EMBL/GenBank/DDBJ databases">
        <authorList>
            <person name="Regsiter A."/>
            <person name="William W."/>
        </authorList>
    </citation>
    <scope>NUCLEOTIDE SEQUENCE [LARGE SCALE GENOMIC DNA]</scope>
    <source>
        <strain evidence="6 7">CFBP6991</strain>
    </source>
</reference>
<dbReference type="RefSeq" id="WP_022558358.1">
    <property type="nucleotide sequence ID" value="NZ_JSBS02000033.1"/>
</dbReference>
<dbReference type="NCBIfam" id="NF008453">
    <property type="entry name" value="PRK11308.1"/>
    <property type="match status" value="2"/>
</dbReference>
<dbReference type="InterPro" id="IPR003439">
    <property type="entry name" value="ABC_transporter-like_ATP-bd"/>
</dbReference>
<feature type="domain" description="ABC transporter" evidence="5">
    <location>
        <begin position="285"/>
        <end position="533"/>
    </location>
</feature>
<dbReference type="PROSITE" id="PS50893">
    <property type="entry name" value="ABC_TRANSPORTER_2"/>
    <property type="match status" value="2"/>
</dbReference>
<dbReference type="InterPro" id="IPR013563">
    <property type="entry name" value="Oligopep_ABC_C"/>
</dbReference>
<dbReference type="InterPro" id="IPR027417">
    <property type="entry name" value="P-loop_NTPase"/>
</dbReference>
<feature type="domain" description="ABC transporter" evidence="5">
    <location>
        <begin position="6"/>
        <end position="256"/>
    </location>
</feature>
<keyword evidence="2" id="KW-0813">Transport</keyword>
<comment type="caution">
    <text evidence="6">The sequence shown here is derived from an EMBL/GenBank/DDBJ whole genome shotgun (WGS) entry which is preliminary data.</text>
</comment>
<evidence type="ECO:0000256" key="1">
    <source>
        <dbReference type="ARBA" id="ARBA00005417"/>
    </source>
</evidence>
<dbReference type="Pfam" id="PF08352">
    <property type="entry name" value="oligo_HPY"/>
    <property type="match status" value="2"/>
</dbReference>
<dbReference type="PANTHER" id="PTHR43776">
    <property type="entry name" value="TRANSPORT ATP-BINDING PROTEIN"/>
    <property type="match status" value="1"/>
</dbReference>
<dbReference type="PANTHER" id="PTHR43776:SF7">
    <property type="entry name" value="D,D-DIPEPTIDE TRANSPORT ATP-BINDING PROTEIN DDPF-RELATED"/>
    <property type="match status" value="1"/>
</dbReference>
<evidence type="ECO:0000259" key="5">
    <source>
        <dbReference type="PROSITE" id="PS50893"/>
    </source>
</evidence>
<comment type="similarity">
    <text evidence="1">Belongs to the ABC transporter superfamily.</text>
</comment>
<dbReference type="AlphaFoldDB" id="A0A7Z7NJ62"/>
<evidence type="ECO:0000256" key="2">
    <source>
        <dbReference type="ARBA" id="ARBA00022448"/>
    </source>
</evidence>
<dbReference type="GO" id="GO:0005524">
    <property type="term" value="F:ATP binding"/>
    <property type="evidence" value="ECO:0007669"/>
    <property type="project" value="UniProtKB-KW"/>
</dbReference>
<proteinExistence type="inferred from homology"/>
<evidence type="ECO:0000256" key="4">
    <source>
        <dbReference type="ARBA" id="ARBA00022840"/>
    </source>
</evidence>
<dbReference type="Gene3D" id="3.40.50.300">
    <property type="entry name" value="P-loop containing nucleotide triphosphate hydrolases"/>
    <property type="match status" value="2"/>
</dbReference>
<evidence type="ECO:0000313" key="6">
    <source>
        <dbReference type="EMBL" id="SOO26017.1"/>
    </source>
</evidence>
<sequence>MSTPLLRVDGLTVTFARPGQPALTVVRELSFSLAPGRAVALVGESGSGKSVSARSLVGLAGAHAQVSARVLAHAGRDLRGYSERQWQGLRGKDIGFVLQDALVSLDPLRPVGREIEEALAAHGWGDRARRRDRVLELLQQAGVPEPALRARQRPDQLSGGLRQRALIASALANAPGILIADEPTTALDATVQVQVLAALQAIKRRGGALLVISHDLALVAQLADEVVVLRHGEVVEQGPIAQVLQRPAHAYTRALLAATPGGRGPRVATALAGAEPANAPAPPLLEVRGLRKAYRGPDGEARLAVDGVDLVLQAGRTLGVVGESGSGKSSLARLVLGLTEADAGEVRLNGRPWIGSAAARVSEAQRRPWRRAISAVYQDPLSSFDPRWTVARILGDALDAVGLPRAAQRARIAELLEQVRLGTALAGRFPLQLSGGQRQRVAIARAIATEPRLIVLDEAVSALDVSVQAQVLDLLADLQAHLGLAYLFISHDLGVIRQVSHDILVMRHGRVQEAGSAEQVFAQPRSAYTRALLAAMPRLPAPVDALRQA</sequence>
<evidence type="ECO:0000256" key="3">
    <source>
        <dbReference type="ARBA" id="ARBA00022741"/>
    </source>
</evidence>
<gene>
    <name evidence="6" type="primary">yliA</name>
    <name evidence="6" type="ORF">XFF6991_510007</name>
</gene>
<keyword evidence="3" id="KW-0547">Nucleotide-binding</keyword>
<name>A0A7Z7NJ62_XANCH</name>
<dbReference type="GO" id="GO:0015833">
    <property type="term" value="P:peptide transport"/>
    <property type="evidence" value="ECO:0007669"/>
    <property type="project" value="InterPro"/>
</dbReference>
<dbReference type="InterPro" id="IPR050319">
    <property type="entry name" value="ABC_transp_ATP-bind"/>
</dbReference>
<evidence type="ECO:0000313" key="7">
    <source>
        <dbReference type="Proteomes" id="UP000234345"/>
    </source>
</evidence>
<accession>A0A7Z7NJ62</accession>
<dbReference type="GO" id="GO:0016887">
    <property type="term" value="F:ATP hydrolysis activity"/>
    <property type="evidence" value="ECO:0007669"/>
    <property type="project" value="InterPro"/>
</dbReference>
<organism evidence="6 7">
    <name type="scientific">Xanthomonas campestris pv. phaseoli</name>
    <dbReference type="NCBI Taxonomy" id="317013"/>
    <lineage>
        <taxon>Bacteria</taxon>
        <taxon>Pseudomonadati</taxon>
        <taxon>Pseudomonadota</taxon>
        <taxon>Gammaproteobacteria</taxon>
        <taxon>Lysobacterales</taxon>
        <taxon>Lysobacteraceae</taxon>
        <taxon>Xanthomonas</taxon>
    </lineage>
</organism>
<dbReference type="SUPFAM" id="SSF52540">
    <property type="entry name" value="P-loop containing nucleoside triphosphate hydrolases"/>
    <property type="match status" value="2"/>
</dbReference>
<dbReference type="InterPro" id="IPR017871">
    <property type="entry name" value="ABC_transporter-like_CS"/>
</dbReference>
<dbReference type="PROSITE" id="PS00211">
    <property type="entry name" value="ABC_TRANSPORTER_1"/>
    <property type="match status" value="1"/>
</dbReference>